<reference evidence="4" key="1">
    <citation type="submission" date="2016-02" db="EMBL/GenBank/DDBJ databases">
        <authorList>
            <person name="Wen L."/>
            <person name="He K."/>
            <person name="Yang H."/>
        </authorList>
    </citation>
    <scope>NUCLEOTIDE SEQUENCE [LARGE SCALE GENOMIC DNA]</scope>
    <source>
        <strain evidence="4">JCM 15929</strain>
    </source>
</reference>
<dbReference type="Pfam" id="PF01844">
    <property type="entry name" value="HNH"/>
    <property type="match status" value="1"/>
</dbReference>
<comment type="similarity">
    <text evidence="1">Belongs to the Rv1128c/1148c/1588c/1702c/1945/3466 family.</text>
</comment>
<sequence>MSGLAGVLSPEARALMDVVLEKLARPGVNNPEDEEAPVDIDDADAVAAAAKRDRRTAAQRNHDTLVAALRAAICSGLLGQHRGLPCVPIITLGIDELESETGIATTATGGRLPVEDALRMMGANPRYVLLLDVAGRPLYLGREKRLASADQRIALYGSEKGCSAPRCDAPATRCQVHHITEWADGGRTDIDVLTLACDKHHGKVVPSHDDARRGFETITIPDGENAGRTGWRRTADPTGEYRVNHQHHPAELYRLAQQHHRERQQQFADAWRAQDLRAQHEEFVGSIHDDIAAILDGPHGPPILENLLAEDDAANHRHEAPPWPMDSYAAA</sequence>
<dbReference type="InterPro" id="IPR002711">
    <property type="entry name" value="HNH"/>
</dbReference>
<dbReference type="AlphaFoldDB" id="A0A138AUH8"/>
<dbReference type="EMBL" id="LSRF01000007">
    <property type="protein sequence ID" value="KXP14082.1"/>
    <property type="molecule type" value="Genomic_DNA"/>
</dbReference>
<evidence type="ECO:0000313" key="4">
    <source>
        <dbReference type="Proteomes" id="UP000070258"/>
    </source>
</evidence>
<dbReference type="InterPro" id="IPR003615">
    <property type="entry name" value="HNH_nuc"/>
</dbReference>
<feature type="domain" description="HNH nuclease" evidence="2">
    <location>
        <begin position="150"/>
        <end position="202"/>
    </location>
</feature>
<evidence type="ECO:0000259" key="2">
    <source>
        <dbReference type="SMART" id="SM00507"/>
    </source>
</evidence>
<dbReference type="SMART" id="SM00507">
    <property type="entry name" value="HNHc"/>
    <property type="match status" value="1"/>
</dbReference>
<dbReference type="InterPro" id="IPR003870">
    <property type="entry name" value="DUF222"/>
</dbReference>
<gene>
    <name evidence="3" type="ORF">AXK60_21570</name>
</gene>
<dbReference type="GO" id="GO:0003676">
    <property type="term" value="F:nucleic acid binding"/>
    <property type="evidence" value="ECO:0007669"/>
    <property type="project" value="InterPro"/>
</dbReference>
<dbReference type="STRING" id="239498.AXK60_21570"/>
<protein>
    <recommendedName>
        <fullName evidence="2">HNH nuclease domain-containing protein</fullName>
    </recommendedName>
</protein>
<proteinExistence type="inferred from homology"/>
<name>A0A138AUH8_9ACTN</name>
<organism evidence="3 4">
    <name type="scientific">Tsukamurella pseudospumae</name>
    <dbReference type="NCBI Taxonomy" id="239498"/>
    <lineage>
        <taxon>Bacteria</taxon>
        <taxon>Bacillati</taxon>
        <taxon>Actinomycetota</taxon>
        <taxon>Actinomycetes</taxon>
        <taxon>Mycobacteriales</taxon>
        <taxon>Tsukamurellaceae</taxon>
        <taxon>Tsukamurella</taxon>
    </lineage>
</organism>
<dbReference type="CDD" id="cd00085">
    <property type="entry name" value="HNHc"/>
    <property type="match status" value="1"/>
</dbReference>
<accession>A0A138AUH8</accession>
<evidence type="ECO:0000313" key="3">
    <source>
        <dbReference type="EMBL" id="KXP14082.1"/>
    </source>
</evidence>
<dbReference type="Proteomes" id="UP000070258">
    <property type="component" value="Unassembled WGS sequence"/>
</dbReference>
<comment type="caution">
    <text evidence="3">The sequence shown here is derived from an EMBL/GenBank/DDBJ whole genome shotgun (WGS) entry which is preliminary data.</text>
</comment>
<dbReference type="Pfam" id="PF02720">
    <property type="entry name" value="DUF222"/>
    <property type="match status" value="1"/>
</dbReference>
<dbReference type="GO" id="GO:0004519">
    <property type="term" value="F:endonuclease activity"/>
    <property type="evidence" value="ECO:0007669"/>
    <property type="project" value="InterPro"/>
</dbReference>
<dbReference type="GO" id="GO:0008270">
    <property type="term" value="F:zinc ion binding"/>
    <property type="evidence" value="ECO:0007669"/>
    <property type="project" value="InterPro"/>
</dbReference>
<evidence type="ECO:0000256" key="1">
    <source>
        <dbReference type="ARBA" id="ARBA00023450"/>
    </source>
</evidence>